<comment type="caution">
    <text evidence="1">The sequence shown here is derived from an EMBL/GenBank/DDBJ whole genome shotgun (WGS) entry which is preliminary data.</text>
</comment>
<evidence type="ECO:0000313" key="2">
    <source>
        <dbReference type="Proteomes" id="UP001176517"/>
    </source>
</evidence>
<accession>A0AAN6GTT5</accession>
<name>A0AAN6GTT5_9BASI</name>
<evidence type="ECO:0000313" key="1">
    <source>
        <dbReference type="EMBL" id="KAK0555716.1"/>
    </source>
</evidence>
<gene>
    <name evidence="1" type="ORF">OC846_001587</name>
</gene>
<dbReference type="EMBL" id="JAPDMZ010000024">
    <property type="protein sequence ID" value="KAK0555716.1"/>
    <property type="molecule type" value="Genomic_DNA"/>
</dbReference>
<dbReference type="AlphaFoldDB" id="A0AAN6GTT5"/>
<reference evidence="1" key="1">
    <citation type="journal article" date="2023" name="PhytoFront">
        <title>Draft Genome Resources of Seven Strains of Tilletia horrida, Causal Agent of Kernel Smut of Rice.</title>
        <authorList>
            <person name="Khanal S."/>
            <person name="Antony Babu S."/>
            <person name="Zhou X.G."/>
        </authorList>
    </citation>
    <scope>NUCLEOTIDE SEQUENCE</scope>
    <source>
        <strain evidence="1">TX6</strain>
    </source>
</reference>
<proteinExistence type="predicted"/>
<keyword evidence="2" id="KW-1185">Reference proteome</keyword>
<organism evidence="1 2">
    <name type="scientific">Tilletia horrida</name>
    <dbReference type="NCBI Taxonomy" id="155126"/>
    <lineage>
        <taxon>Eukaryota</taxon>
        <taxon>Fungi</taxon>
        <taxon>Dikarya</taxon>
        <taxon>Basidiomycota</taxon>
        <taxon>Ustilaginomycotina</taxon>
        <taxon>Exobasidiomycetes</taxon>
        <taxon>Tilletiales</taxon>
        <taxon>Tilletiaceae</taxon>
        <taxon>Tilletia</taxon>
    </lineage>
</organism>
<protein>
    <submittedName>
        <fullName evidence="1">Uncharacterized protein</fullName>
    </submittedName>
</protein>
<sequence>MDLLDIYLTVAMSWLSPTVLELPIGCDPGHAAEVCRAFAMHMLHETSTTIAIFRGRRYELTFEGIVNLLQIRFHIAPASRFSTSYFDVELPQPCDPSDGSQMKIHAKFETITTYPPGIRVVRRGKFTGWFRCPLGPAVRRFDRIEGEAEEEQILIAKQATMYSLGDTCRHLLQGPYFGTATCHEEIVRAIIRRSWAEHSPLL</sequence>
<dbReference type="Proteomes" id="UP001176517">
    <property type="component" value="Unassembled WGS sequence"/>
</dbReference>